<comment type="caution">
    <text evidence="5">The sequence shown here is derived from an EMBL/GenBank/DDBJ whole genome shotgun (WGS) entry which is preliminary data.</text>
</comment>
<protein>
    <recommendedName>
        <fullName evidence="7">Mismatch repair endonuclease PMS2</fullName>
    </recommendedName>
</protein>
<dbReference type="Pfam" id="PF08676">
    <property type="entry name" value="MutL_C"/>
    <property type="match status" value="1"/>
</dbReference>
<dbReference type="InterPro" id="IPR014721">
    <property type="entry name" value="Ribsml_uS5_D2-typ_fold_subgr"/>
</dbReference>
<dbReference type="FunFam" id="3.30.1370.100:FF:000001">
    <property type="entry name" value="Mismatch repair endonuclease pms1, putative"/>
    <property type="match status" value="1"/>
</dbReference>
<dbReference type="GO" id="GO:0016887">
    <property type="term" value="F:ATP hydrolysis activity"/>
    <property type="evidence" value="ECO:0007669"/>
    <property type="project" value="InterPro"/>
</dbReference>
<proteinExistence type="inferred from homology"/>
<evidence type="ECO:0000259" key="4">
    <source>
        <dbReference type="SMART" id="SM01340"/>
    </source>
</evidence>
<dbReference type="InterPro" id="IPR038973">
    <property type="entry name" value="MutL/Mlh/Pms-like"/>
</dbReference>
<dbReference type="SUPFAM" id="SSF54211">
    <property type="entry name" value="Ribosomal protein S5 domain 2-like"/>
    <property type="match status" value="1"/>
</dbReference>
<dbReference type="Gene3D" id="3.30.1370.100">
    <property type="entry name" value="MutL, C-terminal domain, regulatory subdomain"/>
    <property type="match status" value="1"/>
</dbReference>
<dbReference type="Gene3D" id="3.30.565.10">
    <property type="entry name" value="Histidine kinase-like ATPase, C-terminal domain"/>
    <property type="match status" value="1"/>
</dbReference>
<organism evidence="5 6">
    <name type="scientific">Gryllus longicercus</name>
    <dbReference type="NCBI Taxonomy" id="2509291"/>
    <lineage>
        <taxon>Eukaryota</taxon>
        <taxon>Metazoa</taxon>
        <taxon>Ecdysozoa</taxon>
        <taxon>Arthropoda</taxon>
        <taxon>Hexapoda</taxon>
        <taxon>Insecta</taxon>
        <taxon>Pterygota</taxon>
        <taxon>Neoptera</taxon>
        <taxon>Polyneoptera</taxon>
        <taxon>Orthoptera</taxon>
        <taxon>Ensifera</taxon>
        <taxon>Gryllidea</taxon>
        <taxon>Grylloidea</taxon>
        <taxon>Gryllidae</taxon>
        <taxon>Gryllinae</taxon>
        <taxon>Gryllus</taxon>
    </lineage>
</organism>
<evidence type="ECO:0000313" key="6">
    <source>
        <dbReference type="Proteomes" id="UP001378592"/>
    </source>
</evidence>
<feature type="domain" description="MutL C-terminal dimerisation" evidence="3">
    <location>
        <begin position="561"/>
        <end position="705"/>
    </location>
</feature>
<dbReference type="InterPro" id="IPR020568">
    <property type="entry name" value="Ribosomal_Su5_D2-typ_SF"/>
</dbReference>
<dbReference type="SUPFAM" id="SSF118116">
    <property type="entry name" value="DNA mismatch repair protein MutL"/>
    <property type="match status" value="1"/>
</dbReference>
<dbReference type="InterPro" id="IPR013507">
    <property type="entry name" value="DNA_mismatch_S5_2-like"/>
</dbReference>
<reference evidence="5 6" key="1">
    <citation type="submission" date="2024-03" db="EMBL/GenBank/DDBJ databases">
        <title>The genome assembly and annotation of the cricket Gryllus longicercus Weissman &amp; Gray.</title>
        <authorList>
            <person name="Szrajer S."/>
            <person name="Gray D."/>
            <person name="Ylla G."/>
        </authorList>
    </citation>
    <scope>NUCLEOTIDE SEQUENCE [LARGE SCALE GENOMIC DNA]</scope>
    <source>
        <strain evidence="5">DAG 2021-001</strain>
        <tissue evidence="5">Whole body minus gut</tissue>
    </source>
</reference>
<evidence type="ECO:0000259" key="3">
    <source>
        <dbReference type="SMART" id="SM00853"/>
    </source>
</evidence>
<dbReference type="Pfam" id="PF13589">
    <property type="entry name" value="HATPase_c_3"/>
    <property type="match status" value="1"/>
</dbReference>
<dbReference type="GO" id="GO:0030983">
    <property type="term" value="F:mismatched DNA binding"/>
    <property type="evidence" value="ECO:0007669"/>
    <property type="project" value="InterPro"/>
</dbReference>
<dbReference type="InterPro" id="IPR042120">
    <property type="entry name" value="MutL_C_dimsub"/>
</dbReference>
<accession>A0AAN9YTY3</accession>
<dbReference type="Gene3D" id="3.30.230.10">
    <property type="match status" value="1"/>
</dbReference>
<dbReference type="InterPro" id="IPR014790">
    <property type="entry name" value="MutL_C"/>
</dbReference>
<dbReference type="SMART" id="SM01340">
    <property type="entry name" value="DNA_mis_repair"/>
    <property type="match status" value="1"/>
</dbReference>
<evidence type="ECO:0000256" key="1">
    <source>
        <dbReference type="ARBA" id="ARBA00006082"/>
    </source>
</evidence>
<keyword evidence="6" id="KW-1185">Reference proteome</keyword>
<dbReference type="GO" id="GO:0032389">
    <property type="term" value="C:MutLalpha complex"/>
    <property type="evidence" value="ECO:0007669"/>
    <property type="project" value="TreeGrafter"/>
</dbReference>
<dbReference type="GO" id="GO:0005524">
    <property type="term" value="F:ATP binding"/>
    <property type="evidence" value="ECO:0007669"/>
    <property type="project" value="InterPro"/>
</dbReference>
<dbReference type="PANTHER" id="PTHR10073">
    <property type="entry name" value="DNA MISMATCH REPAIR PROTEIN MLH, PMS, MUTL"/>
    <property type="match status" value="1"/>
</dbReference>
<dbReference type="InterPro" id="IPR002099">
    <property type="entry name" value="MutL/Mlh/PMS"/>
</dbReference>
<evidence type="ECO:0000256" key="2">
    <source>
        <dbReference type="ARBA" id="ARBA00022763"/>
    </source>
</evidence>
<dbReference type="AlphaFoldDB" id="A0AAN9YTY3"/>
<sequence>METELEVDPGNARVAMKPLDDSVVHRICSGQIITTLAVAVKELIENSLDAGAKTVEIRFKDHGSSVIEVRDDGSGVERENRAAFALKNYTSKINDFSDIYKLHTYGFRGEAINSLCVIGEVSMITRHEDDECGTFLVYDRSGNIVEETPRARMVGTTVFVKNIFLSLPVRRKLLLTNIKKEFSKAVDIIKAYCLVTTGVRIICTNQIGEKSSTTVVVTDGTSVLNNISSAFGVDQVKNLLAVPRRLPDRQLMEDFRITDDEIEGNEVDFDCYISSCERGEGRNIRDRQFVYVNSRPCDYEKITRLINYMFHQYQKRKYPFLFLNLKLSTDAVDVNCSPDKREIILRNENLVLATIKASLIEIFRSVRSVSTIENNKLPSVQFKLENSFLTVKTNSGHNSFVGEECTVTVDTPEEVVSSMKSSSITETLNENGFLCSRTSTQKTEVSTSCDILFEEECVTTVQYEDNPAACNSRADQRKKIIFDDNKRCYNEHRSQTVIDVGILVDKIEPKEGKRREASDLFKEKHNEILKFRAALDPAQNENAEKELRQQISREMFSKMEVVGQLNKSFIVVHMESDLFIIDQHAADEIYNFENLMKSSTIPNQRLVAPQSLQLLPNQETIVTEYINVFKRNGFEFEVDLSAPPCQRIQLTAVPVSKLWTYGKDDVIELIAMLEECPDVICRPSRIRAMFASRACRKSVMMGSSLTHSIMRNIVDHLGTLDEPWNCPHGRPTMRHLFDLKEMKEKTVEHNLQCE</sequence>
<dbReference type="SMART" id="SM00853">
    <property type="entry name" value="MutL_C"/>
    <property type="match status" value="1"/>
</dbReference>
<dbReference type="EMBL" id="JAZDUA010000803">
    <property type="protein sequence ID" value="KAK7789245.1"/>
    <property type="molecule type" value="Genomic_DNA"/>
</dbReference>
<comment type="similarity">
    <text evidence="1">Belongs to the DNA mismatch repair MutL/HexB family.</text>
</comment>
<dbReference type="InterPro" id="IPR042121">
    <property type="entry name" value="MutL_C_regsub"/>
</dbReference>
<feature type="domain" description="DNA mismatch repair protein S5" evidence="4">
    <location>
        <begin position="227"/>
        <end position="364"/>
    </location>
</feature>
<dbReference type="InterPro" id="IPR036890">
    <property type="entry name" value="HATPase_C_sf"/>
</dbReference>
<dbReference type="FunFam" id="3.30.565.10:FF:000017">
    <property type="entry name" value="PMS1 homolog 1, mismatch repair system component"/>
    <property type="match status" value="1"/>
</dbReference>
<dbReference type="CDD" id="cd16926">
    <property type="entry name" value="HATPase_MutL-MLH-PMS-like"/>
    <property type="match status" value="1"/>
</dbReference>
<dbReference type="NCBIfam" id="TIGR00585">
    <property type="entry name" value="mutl"/>
    <property type="match status" value="1"/>
</dbReference>
<dbReference type="PANTHER" id="PTHR10073:SF52">
    <property type="entry name" value="MISMATCH REPAIR ENDONUCLEASE PMS2"/>
    <property type="match status" value="1"/>
</dbReference>
<name>A0AAN9YTY3_9ORTH</name>
<keyword evidence="2" id="KW-0227">DNA damage</keyword>
<gene>
    <name evidence="5" type="ORF">R5R35_013060</name>
</gene>
<dbReference type="InterPro" id="IPR037198">
    <property type="entry name" value="MutL_C_sf"/>
</dbReference>
<dbReference type="Gene3D" id="3.30.1540.20">
    <property type="entry name" value="MutL, C-terminal domain, dimerisation subdomain"/>
    <property type="match status" value="1"/>
</dbReference>
<dbReference type="Pfam" id="PF01119">
    <property type="entry name" value="DNA_mis_repair"/>
    <property type="match status" value="1"/>
</dbReference>
<dbReference type="Proteomes" id="UP001378592">
    <property type="component" value="Unassembled WGS sequence"/>
</dbReference>
<dbReference type="SUPFAM" id="SSF55874">
    <property type="entry name" value="ATPase domain of HSP90 chaperone/DNA topoisomerase II/histidine kinase"/>
    <property type="match status" value="1"/>
</dbReference>
<evidence type="ECO:0000313" key="5">
    <source>
        <dbReference type="EMBL" id="KAK7789245.1"/>
    </source>
</evidence>
<dbReference type="GO" id="GO:0006298">
    <property type="term" value="P:mismatch repair"/>
    <property type="evidence" value="ECO:0007669"/>
    <property type="project" value="InterPro"/>
</dbReference>
<evidence type="ECO:0008006" key="7">
    <source>
        <dbReference type="Google" id="ProtNLM"/>
    </source>
</evidence>
<dbReference type="GO" id="GO:0140664">
    <property type="term" value="F:ATP-dependent DNA damage sensor activity"/>
    <property type="evidence" value="ECO:0007669"/>
    <property type="project" value="InterPro"/>
</dbReference>
<dbReference type="CDD" id="cd03484">
    <property type="entry name" value="MutL_Trans_hPMS_2_like"/>
    <property type="match status" value="1"/>
</dbReference>